<evidence type="ECO:0000256" key="2">
    <source>
        <dbReference type="ARBA" id="ARBA00022448"/>
    </source>
</evidence>
<feature type="compositionally biased region" description="Basic and acidic residues" evidence="8">
    <location>
        <begin position="745"/>
        <end position="758"/>
    </location>
</feature>
<evidence type="ECO:0000256" key="6">
    <source>
        <dbReference type="RuleBase" id="RU003844"/>
    </source>
</evidence>
<dbReference type="Proteomes" id="UP000290572">
    <property type="component" value="Unassembled WGS sequence"/>
</dbReference>
<dbReference type="PANTHER" id="PTHR10972">
    <property type="entry name" value="OXYSTEROL-BINDING PROTEIN-RELATED"/>
    <property type="match status" value="1"/>
</dbReference>
<dbReference type="EMBL" id="QBIY01012644">
    <property type="protein sequence ID" value="RXN20461.1"/>
    <property type="molecule type" value="Genomic_DNA"/>
</dbReference>
<evidence type="ECO:0000256" key="5">
    <source>
        <dbReference type="PROSITE-ProRule" id="PRU00023"/>
    </source>
</evidence>
<dbReference type="PANTHER" id="PTHR10972:SF53">
    <property type="entry name" value="OXYSTEROL-BINDING PROTEIN-RELATED PROTEIN 1"/>
    <property type="match status" value="1"/>
</dbReference>
<evidence type="ECO:0000256" key="8">
    <source>
        <dbReference type="SAM" id="MobiDB-lite"/>
    </source>
</evidence>
<dbReference type="GO" id="GO:0015485">
    <property type="term" value="F:cholesterol binding"/>
    <property type="evidence" value="ECO:0007669"/>
    <property type="project" value="TreeGrafter"/>
</dbReference>
<dbReference type="Gene3D" id="1.25.40.20">
    <property type="entry name" value="Ankyrin repeat-containing domain"/>
    <property type="match status" value="2"/>
</dbReference>
<name>A0A498MH54_LABRO</name>
<protein>
    <recommendedName>
        <fullName evidence="7">Oxysterol-binding protein</fullName>
    </recommendedName>
</protein>
<dbReference type="InterPro" id="IPR037239">
    <property type="entry name" value="OSBP_sf"/>
</dbReference>
<dbReference type="GO" id="GO:0005829">
    <property type="term" value="C:cytosol"/>
    <property type="evidence" value="ECO:0007669"/>
    <property type="project" value="TreeGrafter"/>
</dbReference>
<dbReference type="Pfam" id="PF12796">
    <property type="entry name" value="Ank_2"/>
    <property type="match status" value="1"/>
</dbReference>
<comment type="similarity">
    <text evidence="1 6">Belongs to the OSBP family.</text>
</comment>
<feature type="region of interest" description="Disordered" evidence="8">
    <location>
        <begin position="745"/>
        <end position="782"/>
    </location>
</feature>
<reference evidence="9 10" key="1">
    <citation type="submission" date="2018-03" db="EMBL/GenBank/DDBJ databases">
        <title>Draft genome sequence of Rohu Carp (Labeo rohita).</title>
        <authorList>
            <person name="Das P."/>
            <person name="Kushwaha B."/>
            <person name="Joshi C.G."/>
            <person name="Kumar D."/>
            <person name="Nagpure N.S."/>
            <person name="Sahoo L."/>
            <person name="Das S.P."/>
            <person name="Bit A."/>
            <person name="Patnaik S."/>
            <person name="Meher P.K."/>
            <person name="Jayasankar P."/>
            <person name="Koringa P.G."/>
            <person name="Patel N.V."/>
            <person name="Hinsu A.T."/>
            <person name="Kumar R."/>
            <person name="Pandey M."/>
            <person name="Agarwal S."/>
            <person name="Srivastava S."/>
            <person name="Singh M."/>
            <person name="Iquebal M.A."/>
            <person name="Jaiswal S."/>
            <person name="Angadi U.B."/>
            <person name="Kumar N."/>
            <person name="Raza M."/>
            <person name="Shah T.M."/>
            <person name="Rai A."/>
            <person name="Jena J.K."/>
        </authorList>
    </citation>
    <scope>NUCLEOTIDE SEQUENCE [LARGE SCALE GENOMIC DNA]</scope>
    <source>
        <strain evidence="9">DASCIFA01</strain>
        <tissue evidence="9">Testis</tissue>
    </source>
</reference>
<dbReference type="GO" id="GO:0005886">
    <property type="term" value="C:plasma membrane"/>
    <property type="evidence" value="ECO:0007669"/>
    <property type="project" value="TreeGrafter"/>
</dbReference>
<dbReference type="SUPFAM" id="SSF144000">
    <property type="entry name" value="Oxysterol-binding protein-like"/>
    <property type="match status" value="1"/>
</dbReference>
<keyword evidence="3 7" id="KW-0445">Lipid transport</keyword>
<dbReference type="PROSITE" id="PS50297">
    <property type="entry name" value="ANK_REP_REGION"/>
    <property type="match status" value="3"/>
</dbReference>
<dbReference type="InterPro" id="IPR018494">
    <property type="entry name" value="Oxysterol-bd_CS"/>
</dbReference>
<evidence type="ECO:0000256" key="1">
    <source>
        <dbReference type="ARBA" id="ARBA00008842"/>
    </source>
</evidence>
<gene>
    <name evidence="9" type="ORF">ROHU_025011</name>
</gene>
<feature type="region of interest" description="Disordered" evidence="8">
    <location>
        <begin position="852"/>
        <end position="881"/>
    </location>
</feature>
<dbReference type="InterPro" id="IPR000648">
    <property type="entry name" value="Oxysterol-bd"/>
</dbReference>
<feature type="repeat" description="ANK" evidence="5">
    <location>
        <begin position="81"/>
        <end position="113"/>
    </location>
</feature>
<comment type="caution">
    <text evidence="9">The sequence shown here is derived from an EMBL/GenBank/DDBJ whole genome shotgun (WGS) entry which is preliminary data.</text>
</comment>
<dbReference type="SMART" id="SM00248">
    <property type="entry name" value="ANK"/>
    <property type="match status" value="4"/>
</dbReference>
<dbReference type="PROSITE" id="PS01013">
    <property type="entry name" value="OSBP"/>
    <property type="match status" value="1"/>
</dbReference>
<evidence type="ECO:0000256" key="4">
    <source>
        <dbReference type="ARBA" id="ARBA00023121"/>
    </source>
</evidence>
<keyword evidence="2 7" id="KW-0813">Transport</keyword>
<dbReference type="Gene3D" id="3.30.70.3490">
    <property type="match status" value="1"/>
</dbReference>
<dbReference type="FunFam" id="1.25.40.20:FF:000094">
    <property type="entry name" value="Oxysterol-binding protein"/>
    <property type="match status" value="1"/>
</dbReference>
<dbReference type="InterPro" id="IPR036770">
    <property type="entry name" value="Ankyrin_rpt-contain_sf"/>
</dbReference>
<dbReference type="AlphaFoldDB" id="A0A498MH54"/>
<evidence type="ECO:0000313" key="9">
    <source>
        <dbReference type="EMBL" id="RXN20461.1"/>
    </source>
</evidence>
<dbReference type="GO" id="GO:0006869">
    <property type="term" value="P:lipid transport"/>
    <property type="evidence" value="ECO:0007669"/>
    <property type="project" value="UniProtKB-KW"/>
</dbReference>
<dbReference type="Pfam" id="PF13637">
    <property type="entry name" value="Ank_4"/>
    <property type="match status" value="1"/>
</dbReference>
<evidence type="ECO:0000256" key="7">
    <source>
        <dbReference type="RuleBase" id="RU003845"/>
    </source>
</evidence>
<evidence type="ECO:0000256" key="3">
    <source>
        <dbReference type="ARBA" id="ARBA00023055"/>
    </source>
</evidence>
<dbReference type="SUPFAM" id="SSF48403">
    <property type="entry name" value="Ankyrin repeat"/>
    <property type="match status" value="1"/>
</dbReference>
<keyword evidence="10" id="KW-1185">Reference proteome</keyword>
<dbReference type="FunFam" id="3.30.70.3490:FF:000003">
    <property type="entry name" value="Oxysterol-binding protein"/>
    <property type="match status" value="1"/>
</dbReference>
<dbReference type="InterPro" id="IPR002110">
    <property type="entry name" value="Ankyrin_rpt"/>
</dbReference>
<evidence type="ECO:0000313" key="10">
    <source>
        <dbReference type="Proteomes" id="UP000290572"/>
    </source>
</evidence>
<feature type="repeat" description="ANK" evidence="5">
    <location>
        <begin position="48"/>
        <end position="80"/>
    </location>
</feature>
<sequence>MEELDPEEQFLRDARNGNLEGIQKLLMSKIKEEAKIDINCKGKSKSNHGWTPLHLACYFGHKDVVDALLKAGADANLPNNVGDTPLHKAAFTGRKEVVMLLLQHDACASVINGMAQIPKDVTQSAEIKSMLEAAERTEERKLEEQLLEAAREGAVSTLTRLLNMKKPPNINCTDLLGNTPLHCAAYRGQKQCAVKLLQHKANPNIKNKIDQTVFDLANDTEMKQIITGNVMKIKAKDNGYFTVKCFDDSVHHFKVLQKNNPEDTRKRWLEAIEEHSAFSTHYCSQDPDSEEEEDDVVSVHELSDSIQRAEACHQRLETEVLALLSMVKEDGLAERIPAAVVQKLKEVCEASSETCSSLHQCLGLFSKREGARSLKLEHEVEKNKILSEALQTLATEHHELEQSVVKGSSPRSVFSEDEFYDALSDSDSEHALSGCETAGHSYEDGEDFKSELFCSISSNLSGRMSREDRRGEEEDDDEVARVNGVRKHRTSLPAPMFSRNDFSIWSILRKCIGMELSKITMPVIFNEPLSFLQRLTEYMEHTYLIHQANSLEDSMERMKCVAAFAVSAVASQWERTGKPFNPLLGETYELVRDDLGFRLISEQVSHHPPISAFHAEGLQKDFVFHGSIYPKLKFWGKSVEAEPKGIITLELPKHNEAYTWTNPTCCVHNIIVGQLWIEQYGSVEVINHRTGEKCCLSFKPCGLFGKELHKVEGYILDKSKKKVCNLYGKWTECMYIVDPATFETRKKNDKKTSEDKKSSKQSSQTSDSEETPQPGGDSLEVIPGSQLLWRIAPRPVNSTQMYNFTTFAMQLNELDKEIESVIPKTDSRLRPDIRAMENGDIDLASEEKKRLEEKQRAARKNRSKSDDEWKTRWFHQGPNPHNGSQDWLFSNGYWDRDYSQVPDIY</sequence>
<keyword evidence="5" id="KW-0040">ANK repeat</keyword>
<dbReference type="STRING" id="84645.A0A498MH54"/>
<dbReference type="Gene3D" id="2.40.160.120">
    <property type="match status" value="1"/>
</dbReference>
<proteinExistence type="inferred from homology"/>
<organism evidence="9 10">
    <name type="scientific">Labeo rohita</name>
    <name type="common">Indian major carp</name>
    <name type="synonym">Cyprinus rohita</name>
    <dbReference type="NCBI Taxonomy" id="84645"/>
    <lineage>
        <taxon>Eukaryota</taxon>
        <taxon>Metazoa</taxon>
        <taxon>Chordata</taxon>
        <taxon>Craniata</taxon>
        <taxon>Vertebrata</taxon>
        <taxon>Euteleostomi</taxon>
        <taxon>Actinopterygii</taxon>
        <taxon>Neopterygii</taxon>
        <taxon>Teleostei</taxon>
        <taxon>Ostariophysi</taxon>
        <taxon>Cypriniformes</taxon>
        <taxon>Cyprinidae</taxon>
        <taxon>Labeoninae</taxon>
        <taxon>Labeonini</taxon>
        <taxon>Labeo</taxon>
    </lineage>
</organism>
<dbReference type="PROSITE" id="PS50088">
    <property type="entry name" value="ANK_REPEAT"/>
    <property type="match status" value="3"/>
</dbReference>
<accession>A0A498MH54</accession>
<keyword evidence="4" id="KW-0446">Lipid-binding</keyword>
<dbReference type="Pfam" id="PF01237">
    <property type="entry name" value="Oxysterol_BP"/>
    <property type="match status" value="1"/>
</dbReference>
<dbReference type="FunFam" id="2.40.160.120:FF:000005">
    <property type="entry name" value="Oxysterol-binding protein"/>
    <property type="match status" value="1"/>
</dbReference>
<dbReference type="GO" id="GO:0097038">
    <property type="term" value="C:perinuclear endoplasmic reticulum"/>
    <property type="evidence" value="ECO:0007669"/>
    <property type="project" value="TreeGrafter"/>
</dbReference>
<feature type="repeat" description="ANK" evidence="5">
    <location>
        <begin position="176"/>
        <end position="208"/>
    </location>
</feature>